<gene>
    <name evidence="1" type="ORF">EVG20_g11215</name>
</gene>
<dbReference type="AlphaFoldDB" id="A0A4Y9XLQ9"/>
<comment type="caution">
    <text evidence="1">The sequence shown here is derived from an EMBL/GenBank/DDBJ whole genome shotgun (WGS) entry which is preliminary data.</text>
</comment>
<reference evidence="1 2" key="1">
    <citation type="submission" date="2019-02" db="EMBL/GenBank/DDBJ databases">
        <title>Genome sequencing of the rare red list fungi Dentipellis fragilis.</title>
        <authorList>
            <person name="Buettner E."/>
            <person name="Kellner H."/>
        </authorList>
    </citation>
    <scope>NUCLEOTIDE SEQUENCE [LARGE SCALE GENOMIC DNA]</scope>
    <source>
        <strain evidence="1 2">DSM 105465</strain>
    </source>
</reference>
<dbReference type="EMBL" id="SEOQ01001638">
    <property type="protein sequence ID" value="TFY51005.1"/>
    <property type="molecule type" value="Genomic_DNA"/>
</dbReference>
<name>A0A4Y9XLQ9_9AGAM</name>
<accession>A0A4Y9XLQ9</accession>
<evidence type="ECO:0008006" key="3">
    <source>
        <dbReference type="Google" id="ProtNLM"/>
    </source>
</evidence>
<protein>
    <recommendedName>
        <fullName evidence="3">Ubiquitin-like domain-containing protein</fullName>
    </recommendedName>
</protein>
<evidence type="ECO:0000313" key="2">
    <source>
        <dbReference type="Proteomes" id="UP000298327"/>
    </source>
</evidence>
<sequence length="193" mass="22647">MAQQLEQFITLRYEFGGYTDSEGEISVRKFPQTWGHLLDILCKKCDKQRFGAVIFFRGDHKRLTSSFDHGDVFNNAKLWVFKEEDVNFSFYEPPPVTKEGNIGFIWRFYDQDCQSIYFEVDLEGSWEAAKKEFADRKGIPVEQLAFYIQGIMLGYCSDRIDQMDPEHGGEIMVFYQCQRQTGSEMRAFMRGQE</sequence>
<keyword evidence="2" id="KW-1185">Reference proteome</keyword>
<evidence type="ECO:0000313" key="1">
    <source>
        <dbReference type="EMBL" id="TFY51005.1"/>
    </source>
</evidence>
<dbReference type="Proteomes" id="UP000298327">
    <property type="component" value="Unassembled WGS sequence"/>
</dbReference>
<proteinExistence type="predicted"/>
<organism evidence="1 2">
    <name type="scientific">Dentipellis fragilis</name>
    <dbReference type="NCBI Taxonomy" id="205917"/>
    <lineage>
        <taxon>Eukaryota</taxon>
        <taxon>Fungi</taxon>
        <taxon>Dikarya</taxon>
        <taxon>Basidiomycota</taxon>
        <taxon>Agaricomycotina</taxon>
        <taxon>Agaricomycetes</taxon>
        <taxon>Russulales</taxon>
        <taxon>Hericiaceae</taxon>
        <taxon>Dentipellis</taxon>
    </lineage>
</organism>